<feature type="transmembrane region" description="Helical" evidence="1">
    <location>
        <begin position="410"/>
        <end position="431"/>
    </location>
</feature>
<reference evidence="2 3" key="1">
    <citation type="submission" date="2024-08" db="EMBL/GenBank/DDBJ databases">
        <title>Genome mining of Saccharopolyspora cebuensis PGLac3 from Nigerian medicinal plant.</title>
        <authorList>
            <person name="Ezeobiora C.E."/>
            <person name="Igbokwe N.H."/>
            <person name="Amin D.H."/>
            <person name="Mendie U.E."/>
        </authorList>
    </citation>
    <scope>NUCLEOTIDE SEQUENCE [LARGE SCALE GENOMIC DNA]</scope>
    <source>
        <strain evidence="2 3">PGLac3</strain>
    </source>
</reference>
<keyword evidence="1" id="KW-0472">Membrane</keyword>
<dbReference type="Proteomes" id="UP001564626">
    <property type="component" value="Unassembled WGS sequence"/>
</dbReference>
<name>A0ABV4CE90_9PSEU</name>
<protein>
    <submittedName>
        <fullName evidence="2">Uncharacterized protein</fullName>
    </submittedName>
</protein>
<evidence type="ECO:0000313" key="2">
    <source>
        <dbReference type="EMBL" id="MEY8038171.1"/>
    </source>
</evidence>
<evidence type="ECO:0000313" key="3">
    <source>
        <dbReference type="Proteomes" id="UP001564626"/>
    </source>
</evidence>
<evidence type="ECO:0000256" key="1">
    <source>
        <dbReference type="SAM" id="Phobius"/>
    </source>
</evidence>
<dbReference type="RefSeq" id="WP_345361053.1">
    <property type="nucleotide sequence ID" value="NZ_BAABII010000005.1"/>
</dbReference>
<feature type="transmembrane region" description="Helical" evidence="1">
    <location>
        <begin position="218"/>
        <end position="237"/>
    </location>
</feature>
<keyword evidence="1" id="KW-1133">Transmembrane helix</keyword>
<gene>
    <name evidence="2" type="ORF">AB8O55_02065</name>
</gene>
<feature type="transmembrane region" description="Helical" evidence="1">
    <location>
        <begin position="243"/>
        <end position="263"/>
    </location>
</feature>
<comment type="caution">
    <text evidence="2">The sequence shown here is derived from an EMBL/GenBank/DDBJ whole genome shotgun (WGS) entry which is preliminary data.</text>
</comment>
<dbReference type="EMBL" id="JBGEHV010000002">
    <property type="protein sequence ID" value="MEY8038171.1"/>
    <property type="molecule type" value="Genomic_DNA"/>
</dbReference>
<keyword evidence="3" id="KW-1185">Reference proteome</keyword>
<organism evidence="2 3">
    <name type="scientific">Saccharopolyspora cebuensis</name>
    <dbReference type="NCBI Taxonomy" id="418759"/>
    <lineage>
        <taxon>Bacteria</taxon>
        <taxon>Bacillati</taxon>
        <taxon>Actinomycetota</taxon>
        <taxon>Actinomycetes</taxon>
        <taxon>Pseudonocardiales</taxon>
        <taxon>Pseudonocardiaceae</taxon>
        <taxon>Saccharopolyspora</taxon>
    </lineage>
</organism>
<accession>A0ABV4CE90</accession>
<proteinExistence type="predicted"/>
<feature type="transmembrane region" description="Helical" evidence="1">
    <location>
        <begin position="382"/>
        <end position="404"/>
    </location>
</feature>
<keyword evidence="1" id="KW-0812">Transmembrane</keyword>
<sequence length="661" mass="74676">MSDGHTKNTAESGSFVGIQADEVHNSTVYQVLPGDPPEVKYQVGLRYLDDGVPSRARDLITEAITRNYENAEVRFHWVLAMLSKRSYRDLTAEERAQLARLPDHLAKYSDSEWKRALHAVTDLLGELDGSESDPSGALGKLKALPSQQRDAIVRHCDLVLTGGMKDHFWARIRREADRMRCHDDRLDRVWAYFHPRPAGPRARRPTPNACTLGDRFRTALSTTSLALAIGYLGWLVLRQPTPLPVIAYLAALAAGCGAAKSGFEWHYRVHRRRAKDREHSGSFGPTENAEAGFANDVDRSFRYYSHKYAPKGVNTDSWLLSTRSARAARRNEIVELYRESRIPIAKVNWLIRYVIRQVRKQWRDETLFEYRERYRTSLATKAWCFLCLAITAASMSIVVMAAFLTDPLPAVGAALIALVSTRIAAATWSLIMSERRRVAEEEREYLRTLEEREAEHSRWKSKLEATCPTENEMEAWLACDRALLIDEALRHYRLAWRDIIAHAIVQSPAKNSKQAHVPGGPWRYSKYDLHLFLITSDGVRELTRQLDFESASFHGHERGNFRFDAVSSLHVVKAGEYDYTIDLTLTNGPSRTIRVAEPEQSAELSTEGEAGLPEVSLDSAGFTHALHVLEGIAAEGKAWLERTDARKVPIDADTTSLMPLT</sequence>